<protein>
    <submittedName>
        <fullName evidence="1">Unannotated protein</fullName>
    </submittedName>
</protein>
<name>A0A6J7H1X6_9ZZZZ</name>
<proteinExistence type="predicted"/>
<dbReference type="EMBL" id="CAFBMR010000021">
    <property type="protein sequence ID" value="CAB4910470.1"/>
    <property type="molecule type" value="Genomic_DNA"/>
</dbReference>
<reference evidence="1" key="1">
    <citation type="submission" date="2020-05" db="EMBL/GenBank/DDBJ databases">
        <authorList>
            <person name="Chiriac C."/>
            <person name="Salcher M."/>
            <person name="Ghai R."/>
            <person name="Kavagutti S V."/>
        </authorList>
    </citation>
    <scope>NUCLEOTIDE SEQUENCE</scope>
</reference>
<dbReference type="AlphaFoldDB" id="A0A6J7H1X6"/>
<evidence type="ECO:0000313" key="1">
    <source>
        <dbReference type="EMBL" id="CAB4910470.1"/>
    </source>
</evidence>
<sequence>MESSPRRGPAWPWVLGASLVAAVILVANLVVADWASRTGEVAQLVRDIKVSESVMTKATNHMAEAIKAAGESPTPAAQQKLLDDLRKISADSATELRVAGQKIITLRLFPWQRPVWNAREAYVAHNAAWQAFFDGGAADPQTLFVDHPDIESTWLTVVELLPLAVPRPDPYDLAERINAIVVDGSQSDSGAAAEPGTPALFSTLAALRNAS</sequence>
<accession>A0A6J7H1X6</accession>
<organism evidence="1">
    <name type="scientific">freshwater metagenome</name>
    <dbReference type="NCBI Taxonomy" id="449393"/>
    <lineage>
        <taxon>unclassified sequences</taxon>
        <taxon>metagenomes</taxon>
        <taxon>ecological metagenomes</taxon>
    </lineage>
</organism>
<gene>
    <name evidence="1" type="ORF">UFOPK3610_00759</name>
</gene>